<evidence type="ECO:0000313" key="3">
    <source>
        <dbReference type="Proteomes" id="UP001272987"/>
    </source>
</evidence>
<evidence type="ECO:0000313" key="4">
    <source>
        <dbReference type="Proteomes" id="UP001282288"/>
    </source>
</evidence>
<reference evidence="1 3" key="1">
    <citation type="journal article" date="2023" name="Microb. Genom.">
        <title>Mesoterricola silvestris gen. nov., sp. nov., Mesoterricola sediminis sp. nov., Geothrix oryzae sp. nov., Geothrix edaphica sp. nov., Geothrix rubra sp. nov., and Geothrix limicola sp. nov., six novel members of Acidobacteriota isolated from soils.</title>
        <authorList>
            <person name="Weisberg A.J."/>
            <person name="Pearce E."/>
            <person name="Kramer C.G."/>
            <person name="Chang J.H."/>
            <person name="Clarke C.R."/>
        </authorList>
    </citation>
    <scope>NUCLEOTIDE SEQUENCE</scope>
    <source>
        <strain evidence="2 3">NB05-1H</strain>
        <strain evidence="1">NRRL_B-16521</strain>
    </source>
</reference>
<gene>
    <name evidence="1" type="ORF">PV399_47125</name>
    <name evidence="2" type="ORF">PV666_49340</name>
</gene>
<protein>
    <recommendedName>
        <fullName evidence="5">Alpha/beta hydrolase</fullName>
    </recommendedName>
</protein>
<keyword evidence="3" id="KW-1185">Reference proteome</keyword>
<dbReference type="RefSeq" id="WP_223786436.1">
    <property type="nucleotide sequence ID" value="NZ_CP122369.1"/>
</dbReference>
<accession>A0AAP6ELE4</accession>
<dbReference type="Proteomes" id="UP001282288">
    <property type="component" value="Unassembled WGS sequence"/>
</dbReference>
<comment type="caution">
    <text evidence="1">The sequence shown here is derived from an EMBL/GenBank/DDBJ whole genome shotgun (WGS) entry which is preliminary data.</text>
</comment>
<dbReference type="EMBL" id="JARAWC010000088">
    <property type="protein sequence ID" value="MDX2967217.1"/>
    <property type="molecule type" value="Genomic_DNA"/>
</dbReference>
<dbReference type="Proteomes" id="UP001272987">
    <property type="component" value="Unassembled WGS sequence"/>
</dbReference>
<dbReference type="EMBL" id="JARAWP010000056">
    <property type="protein sequence ID" value="MDX3025815.1"/>
    <property type="molecule type" value="Genomic_DNA"/>
</dbReference>
<proteinExistence type="predicted"/>
<name>A0AAP6ELE4_9ACTN</name>
<evidence type="ECO:0008006" key="5">
    <source>
        <dbReference type="Google" id="ProtNLM"/>
    </source>
</evidence>
<organism evidence="1 4">
    <name type="scientific">Streptomyces acidiscabies</name>
    <dbReference type="NCBI Taxonomy" id="42234"/>
    <lineage>
        <taxon>Bacteria</taxon>
        <taxon>Bacillati</taxon>
        <taxon>Actinomycetota</taxon>
        <taxon>Actinomycetes</taxon>
        <taxon>Kitasatosporales</taxon>
        <taxon>Streptomycetaceae</taxon>
        <taxon>Streptomyces</taxon>
    </lineage>
</organism>
<evidence type="ECO:0000313" key="2">
    <source>
        <dbReference type="EMBL" id="MDX3025815.1"/>
    </source>
</evidence>
<dbReference type="GeneID" id="69813111"/>
<sequence length="267" mass="28450">MARIGGVHGIRQLRTSEKILKGQWSEALNRGLADLGQPRLPADALELPHWTRLLARGAEHLGPEEEPSLSAEDIAFVTAALEDVVSEEELARVDAAGEGTLGPPQLWPAALTRLMCAYDQRWPRAGEFFVARMREVRLYLYEPRLAEQVREFVAEAFAPGVGAVVGHSLGSVIGYDLLRRGEVKGVRTFVSCGSPLAVPTVRRALGVVEGVDGVRWVNAFDPKDVVTGGAGLGLAGVVDVEVDNGRVDPHGVAGYLEAVAGECGTAG</sequence>
<evidence type="ECO:0000313" key="1">
    <source>
        <dbReference type="EMBL" id="MDX2967217.1"/>
    </source>
</evidence>
<dbReference type="AlphaFoldDB" id="A0AAP6ELE4"/>